<name>A0A088MXD7_9GAMM</name>
<dbReference type="KEGG" id="bcib:IM45_133"/>
<reference evidence="2 3" key="1">
    <citation type="journal article" date="2014" name="MBio">
        <title>Differential genome evolution between companion symbionts in an insect-bacterial symbiosis.</title>
        <authorList>
            <person name="Bennett G.M."/>
            <person name="McCutcheon J.P."/>
            <person name="MacDonald B.R."/>
            <person name="Romanovicz D."/>
            <person name="Moran N.A."/>
        </authorList>
    </citation>
    <scope>NUCLEOTIDE SEQUENCE [LARGE SCALE GENOMIC DNA]</scope>
    <source>
        <strain evidence="2 3">BGSS</strain>
    </source>
</reference>
<evidence type="ECO:0000256" key="1">
    <source>
        <dbReference type="SAM" id="Phobius"/>
    </source>
</evidence>
<evidence type="ECO:0000313" key="3">
    <source>
        <dbReference type="Proteomes" id="UP000067325"/>
    </source>
</evidence>
<keyword evidence="1" id="KW-0812">Transmembrane</keyword>
<gene>
    <name evidence="2" type="ORF">IM45_133</name>
</gene>
<keyword evidence="1" id="KW-1133">Transmembrane helix</keyword>
<organism evidence="2 3">
    <name type="scientific">Candidatus Palibaumannia cicadellinicola</name>
    <dbReference type="NCBI Taxonomy" id="186490"/>
    <lineage>
        <taxon>Bacteria</taxon>
        <taxon>Pseudomonadati</taxon>
        <taxon>Pseudomonadota</taxon>
        <taxon>Gammaproteobacteria</taxon>
        <taxon>Candidatus Palibaumannia</taxon>
    </lineage>
</organism>
<dbReference type="Proteomes" id="UP000067325">
    <property type="component" value="Chromosome"/>
</dbReference>
<sequence length="51" mass="5823">MFGHERAALSATNSPREKKNMAFLTIIVVQIELAIPLYDVIQLFTFEGFNH</sequence>
<accession>A0A088MXD7</accession>
<evidence type="ECO:0000313" key="2">
    <source>
        <dbReference type="EMBL" id="AIN46952.1"/>
    </source>
</evidence>
<dbReference type="EMBL" id="CP008985">
    <property type="protein sequence ID" value="AIN46952.1"/>
    <property type="molecule type" value="Genomic_DNA"/>
</dbReference>
<feature type="transmembrane region" description="Helical" evidence="1">
    <location>
        <begin position="21"/>
        <end position="41"/>
    </location>
</feature>
<dbReference type="AlphaFoldDB" id="A0A088MXD7"/>
<proteinExistence type="predicted"/>
<protein>
    <submittedName>
        <fullName evidence="2">Uncharacterized protein</fullName>
    </submittedName>
</protein>
<keyword evidence="1" id="KW-0472">Membrane</keyword>